<evidence type="ECO:0000259" key="11">
    <source>
        <dbReference type="PROSITE" id="PS50928"/>
    </source>
</evidence>
<dbReference type="InterPro" id="IPR035906">
    <property type="entry name" value="MetI-like_sf"/>
</dbReference>
<feature type="transmembrane region" description="Helical" evidence="10">
    <location>
        <begin position="16"/>
        <end position="42"/>
    </location>
</feature>
<evidence type="ECO:0000256" key="9">
    <source>
        <dbReference type="ARBA" id="ARBA00023136"/>
    </source>
</evidence>
<dbReference type="InterPro" id="IPR000515">
    <property type="entry name" value="MetI-like"/>
</dbReference>
<comment type="similarity">
    <text evidence="3">Belongs to the binding-protein-dependent transport system permease family. HisMQ subfamily.</text>
</comment>
<evidence type="ECO:0000313" key="12">
    <source>
        <dbReference type="EMBL" id="MFC3678384.1"/>
    </source>
</evidence>
<dbReference type="PANTHER" id="PTHR30614:SF20">
    <property type="entry name" value="GLUTAMINE TRANSPORT SYSTEM PERMEASE PROTEIN GLNP"/>
    <property type="match status" value="1"/>
</dbReference>
<dbReference type="PANTHER" id="PTHR30614">
    <property type="entry name" value="MEMBRANE COMPONENT OF AMINO ACID ABC TRANSPORTER"/>
    <property type="match status" value="1"/>
</dbReference>
<dbReference type="CDD" id="cd06261">
    <property type="entry name" value="TM_PBP2"/>
    <property type="match status" value="1"/>
</dbReference>
<sequence>MQYHWDFDFIWNSRSLLLLGVLNTFKLAVISLSAGLLIGLFTGIGRVSPSRLIRIISSIYTEFFRNVPGIVLIFWFYYAIPVLTGWQATAWLASTVALSLYTGAYCGEIYRAGIESIEKGQWEAARALGFNRVKQFRYIIIPQALSRMIPAFTNRAIELLKTTTLASSISLAETLYTAKLLAEDQLRPLESYTVAAFIFTIIVLPLSYLAFRLERRMRIAGGHAE</sequence>
<feature type="transmembrane region" description="Helical" evidence="10">
    <location>
        <begin position="63"/>
        <end position="80"/>
    </location>
</feature>
<organism evidence="12 13">
    <name type="scientific">Ferrovibrio xuzhouensis</name>
    <dbReference type="NCBI Taxonomy" id="1576914"/>
    <lineage>
        <taxon>Bacteria</taxon>
        <taxon>Pseudomonadati</taxon>
        <taxon>Pseudomonadota</taxon>
        <taxon>Alphaproteobacteria</taxon>
        <taxon>Rhodospirillales</taxon>
        <taxon>Rhodospirillaceae</taxon>
        <taxon>Ferrovibrio</taxon>
    </lineage>
</organism>
<proteinExistence type="inferred from homology"/>
<dbReference type="SUPFAM" id="SSF161098">
    <property type="entry name" value="MetI-like"/>
    <property type="match status" value="1"/>
</dbReference>
<dbReference type="PROSITE" id="PS50928">
    <property type="entry name" value="ABC_TM1"/>
    <property type="match status" value="1"/>
</dbReference>
<evidence type="ECO:0000256" key="10">
    <source>
        <dbReference type="RuleBase" id="RU363032"/>
    </source>
</evidence>
<comment type="function">
    <text evidence="1">Part of the binding-protein-dependent transport system for glutamine; probably responsible for the translocation of the substrate across the membrane.</text>
</comment>
<evidence type="ECO:0000256" key="6">
    <source>
        <dbReference type="ARBA" id="ARBA00022692"/>
    </source>
</evidence>
<evidence type="ECO:0000256" key="5">
    <source>
        <dbReference type="ARBA" id="ARBA00022475"/>
    </source>
</evidence>
<dbReference type="NCBIfam" id="TIGR01726">
    <property type="entry name" value="HEQRo_perm_3TM"/>
    <property type="match status" value="1"/>
</dbReference>
<comment type="subcellular location">
    <subcellularLocation>
        <location evidence="2">Cell inner membrane</location>
        <topology evidence="2">Multi-pass membrane protein</topology>
    </subcellularLocation>
    <subcellularLocation>
        <location evidence="10">Cell membrane</location>
        <topology evidence="10">Multi-pass membrane protein</topology>
    </subcellularLocation>
</comment>
<protein>
    <submittedName>
        <fullName evidence="12">Amino acid ABC transporter permease</fullName>
    </submittedName>
</protein>
<name>A0ABV7VLP9_9PROT</name>
<keyword evidence="5" id="KW-1003">Cell membrane</keyword>
<keyword evidence="8 10" id="KW-1133">Transmembrane helix</keyword>
<dbReference type="EMBL" id="JBHRYJ010000008">
    <property type="protein sequence ID" value="MFC3678384.1"/>
    <property type="molecule type" value="Genomic_DNA"/>
</dbReference>
<dbReference type="RefSeq" id="WP_379730016.1">
    <property type="nucleotide sequence ID" value="NZ_JBHRYJ010000008.1"/>
</dbReference>
<feature type="transmembrane region" description="Helical" evidence="10">
    <location>
        <begin position="192"/>
        <end position="211"/>
    </location>
</feature>
<evidence type="ECO:0000256" key="1">
    <source>
        <dbReference type="ARBA" id="ARBA00003159"/>
    </source>
</evidence>
<evidence type="ECO:0000256" key="3">
    <source>
        <dbReference type="ARBA" id="ARBA00010072"/>
    </source>
</evidence>
<gene>
    <name evidence="12" type="ORF">ACFOOQ_22755</name>
</gene>
<evidence type="ECO:0000313" key="13">
    <source>
        <dbReference type="Proteomes" id="UP001595711"/>
    </source>
</evidence>
<evidence type="ECO:0000256" key="8">
    <source>
        <dbReference type="ARBA" id="ARBA00022989"/>
    </source>
</evidence>
<keyword evidence="13" id="KW-1185">Reference proteome</keyword>
<keyword evidence="6 10" id="KW-0812">Transmembrane</keyword>
<evidence type="ECO:0000256" key="2">
    <source>
        <dbReference type="ARBA" id="ARBA00004429"/>
    </source>
</evidence>
<dbReference type="Gene3D" id="1.10.3720.10">
    <property type="entry name" value="MetI-like"/>
    <property type="match status" value="1"/>
</dbReference>
<dbReference type="InterPro" id="IPR043429">
    <property type="entry name" value="ArtM/GltK/GlnP/TcyL/YhdX-like"/>
</dbReference>
<reference evidence="13" key="1">
    <citation type="journal article" date="2019" name="Int. J. Syst. Evol. Microbiol.">
        <title>The Global Catalogue of Microorganisms (GCM) 10K type strain sequencing project: providing services to taxonomists for standard genome sequencing and annotation.</title>
        <authorList>
            <consortium name="The Broad Institute Genomics Platform"/>
            <consortium name="The Broad Institute Genome Sequencing Center for Infectious Disease"/>
            <person name="Wu L."/>
            <person name="Ma J."/>
        </authorList>
    </citation>
    <scope>NUCLEOTIDE SEQUENCE [LARGE SCALE GENOMIC DNA]</scope>
    <source>
        <strain evidence="13">KCTC 42182</strain>
    </source>
</reference>
<dbReference type="Proteomes" id="UP001595711">
    <property type="component" value="Unassembled WGS sequence"/>
</dbReference>
<evidence type="ECO:0000256" key="7">
    <source>
        <dbReference type="ARBA" id="ARBA00022970"/>
    </source>
</evidence>
<evidence type="ECO:0000256" key="4">
    <source>
        <dbReference type="ARBA" id="ARBA00022448"/>
    </source>
</evidence>
<keyword evidence="7" id="KW-0029">Amino-acid transport</keyword>
<dbReference type="InterPro" id="IPR010065">
    <property type="entry name" value="AA_ABC_transptr_permease_3TM"/>
</dbReference>
<keyword evidence="4 10" id="KW-0813">Transport</keyword>
<comment type="caution">
    <text evidence="12">The sequence shown here is derived from an EMBL/GenBank/DDBJ whole genome shotgun (WGS) entry which is preliminary data.</text>
</comment>
<keyword evidence="9 10" id="KW-0472">Membrane</keyword>
<dbReference type="Pfam" id="PF00528">
    <property type="entry name" value="BPD_transp_1"/>
    <property type="match status" value="1"/>
</dbReference>
<accession>A0ABV7VLP9</accession>
<feature type="domain" description="ABC transmembrane type-1" evidence="11">
    <location>
        <begin position="21"/>
        <end position="210"/>
    </location>
</feature>